<dbReference type="PANTHER" id="PTHR43823">
    <property type="entry name" value="SPORULATION PROTEIN YKVU"/>
    <property type="match status" value="1"/>
</dbReference>
<evidence type="ECO:0000256" key="1">
    <source>
        <dbReference type="ARBA" id="ARBA00004651"/>
    </source>
</evidence>
<proteinExistence type="predicted"/>
<feature type="transmembrane region" description="Helical" evidence="7">
    <location>
        <begin position="54"/>
        <end position="78"/>
    </location>
</feature>
<dbReference type="InterPro" id="IPR002528">
    <property type="entry name" value="MATE_fam"/>
</dbReference>
<evidence type="ECO:0000256" key="4">
    <source>
        <dbReference type="ARBA" id="ARBA00022692"/>
    </source>
</evidence>
<keyword evidence="4 7" id="KW-0812">Transmembrane</keyword>
<evidence type="ECO:0000256" key="2">
    <source>
        <dbReference type="ARBA" id="ARBA00022448"/>
    </source>
</evidence>
<dbReference type="Pfam" id="PF01554">
    <property type="entry name" value="MatE"/>
    <property type="match status" value="2"/>
</dbReference>
<feature type="transmembrane region" description="Helical" evidence="7">
    <location>
        <begin position="200"/>
        <end position="221"/>
    </location>
</feature>
<dbReference type="PANTHER" id="PTHR43823:SF3">
    <property type="entry name" value="MULTIDRUG EXPORT PROTEIN MEPA"/>
    <property type="match status" value="1"/>
</dbReference>
<accession>A0A0V7ZNN4</accession>
<reference evidence="8 9" key="1">
    <citation type="journal article" date="2015" name="Genome Announc.">
        <title>Draft Genome of the Euendolithic (true boring) Cyanobacterium Mastigocoleus testarum strain BC008.</title>
        <authorList>
            <person name="Guida B.S."/>
            <person name="Garcia-Pichel F."/>
        </authorList>
    </citation>
    <scope>NUCLEOTIDE SEQUENCE [LARGE SCALE GENOMIC DNA]</scope>
    <source>
        <strain evidence="8 9">BC008</strain>
    </source>
</reference>
<feature type="transmembrane region" description="Helical" evidence="7">
    <location>
        <begin position="99"/>
        <end position="122"/>
    </location>
</feature>
<feature type="transmembrane region" description="Helical" evidence="7">
    <location>
        <begin position="436"/>
        <end position="454"/>
    </location>
</feature>
<keyword evidence="9" id="KW-1185">Reference proteome</keyword>
<dbReference type="InterPro" id="IPR051327">
    <property type="entry name" value="MATE_MepA_subfamily"/>
</dbReference>
<feature type="transmembrane region" description="Helical" evidence="7">
    <location>
        <begin position="21"/>
        <end position="42"/>
    </location>
</feature>
<feature type="transmembrane region" description="Helical" evidence="7">
    <location>
        <begin position="142"/>
        <end position="159"/>
    </location>
</feature>
<feature type="transmembrane region" description="Helical" evidence="7">
    <location>
        <begin position="171"/>
        <end position="194"/>
    </location>
</feature>
<evidence type="ECO:0000256" key="5">
    <source>
        <dbReference type="ARBA" id="ARBA00022989"/>
    </source>
</evidence>
<keyword evidence="6 7" id="KW-0472">Membrane</keyword>
<keyword evidence="2" id="KW-0813">Transport</keyword>
<dbReference type="Proteomes" id="UP000053372">
    <property type="component" value="Unassembled WGS sequence"/>
</dbReference>
<dbReference type="PIRSF" id="PIRSF006603">
    <property type="entry name" value="DinF"/>
    <property type="match status" value="1"/>
</dbReference>
<keyword evidence="5 7" id="KW-1133">Transmembrane helix</keyword>
<feature type="transmembrane region" description="Helical" evidence="7">
    <location>
        <begin position="241"/>
        <end position="263"/>
    </location>
</feature>
<protein>
    <submittedName>
        <fullName evidence="8">MATE family efflux transporter</fullName>
    </submittedName>
</protein>
<dbReference type="AlphaFoldDB" id="A0A0V7ZNN4"/>
<name>A0A0V7ZNN4_9CYAN</name>
<dbReference type="GO" id="GO:0042910">
    <property type="term" value="F:xenobiotic transmembrane transporter activity"/>
    <property type="evidence" value="ECO:0007669"/>
    <property type="project" value="InterPro"/>
</dbReference>
<feature type="transmembrane region" description="Helical" evidence="7">
    <location>
        <begin position="325"/>
        <end position="348"/>
    </location>
</feature>
<sequence length="461" mass="50677">MTSQKQSQITNEILQGNLVKLMFKLSFPGIVGMLLIGLNTFIDALFAGRLIGETALAAISLALPLTSIAIGCAMSIGVGCASILSRAIGAENTKIQSKIFSTLIILSIIVSSLITILAYIFGKQLIAFMGGEGEVASYGIDYFKTYMLGSTFLIIAVSSSQLIKAEGKIRLASLFTSIYVVTNIILNPIFVIIFDWGLQGIAFATVISAVVYSTINCIYFISAKIFLPVNCKKLNIKLDLIALDLLPAILSIALVTMISQVTGILENVVLFKSIAYYGTDSDIAFGGATIRLYSLMISPFYGLAQALQPVVGMNHGANNYQRLKNAYLTFVIGGTIFLILIWIPLQLFPRIFISWLIPDFNFTYNNLLNFHIVTFLLPLISFVSCSIQFFKAIGNAKIAGVITLMRQIILFLPILLILPIFFGVSGIYYGYASVDLLFTLIVALFTWIEFRKIYFRSISKR</sequence>
<evidence type="ECO:0000256" key="3">
    <source>
        <dbReference type="ARBA" id="ARBA00022475"/>
    </source>
</evidence>
<dbReference type="InterPro" id="IPR048279">
    <property type="entry name" value="MdtK-like"/>
</dbReference>
<gene>
    <name evidence="8" type="ORF">BC008_23800</name>
</gene>
<dbReference type="GO" id="GO:0005886">
    <property type="term" value="C:plasma membrane"/>
    <property type="evidence" value="ECO:0007669"/>
    <property type="project" value="UniProtKB-SubCell"/>
</dbReference>
<dbReference type="RefSeq" id="WP_027841532.1">
    <property type="nucleotide sequence ID" value="NZ_LMTZ01000101.1"/>
</dbReference>
<feature type="transmembrane region" description="Helical" evidence="7">
    <location>
        <begin position="368"/>
        <end position="387"/>
    </location>
</feature>
<comment type="caution">
    <text evidence="8">The sequence shown here is derived from an EMBL/GenBank/DDBJ whole genome shotgun (WGS) entry which is preliminary data.</text>
</comment>
<dbReference type="OrthoDB" id="9776324at2"/>
<comment type="subcellular location">
    <subcellularLocation>
        <location evidence="1">Cell membrane</location>
        <topology evidence="1">Multi-pass membrane protein</topology>
    </subcellularLocation>
</comment>
<organism evidence="8 9">
    <name type="scientific">Mastigocoleus testarum BC008</name>
    <dbReference type="NCBI Taxonomy" id="371196"/>
    <lineage>
        <taxon>Bacteria</taxon>
        <taxon>Bacillati</taxon>
        <taxon>Cyanobacteriota</taxon>
        <taxon>Cyanophyceae</taxon>
        <taxon>Nostocales</taxon>
        <taxon>Hapalosiphonaceae</taxon>
        <taxon>Mastigocoleus</taxon>
    </lineage>
</organism>
<feature type="transmembrane region" description="Helical" evidence="7">
    <location>
        <begin position="408"/>
        <end position="430"/>
    </location>
</feature>
<dbReference type="GO" id="GO:0015297">
    <property type="term" value="F:antiporter activity"/>
    <property type="evidence" value="ECO:0007669"/>
    <property type="project" value="InterPro"/>
</dbReference>
<evidence type="ECO:0000313" key="8">
    <source>
        <dbReference type="EMBL" id="KST66002.1"/>
    </source>
</evidence>
<dbReference type="EMBL" id="LMTZ01000101">
    <property type="protein sequence ID" value="KST66002.1"/>
    <property type="molecule type" value="Genomic_DNA"/>
</dbReference>
<evidence type="ECO:0000256" key="7">
    <source>
        <dbReference type="SAM" id="Phobius"/>
    </source>
</evidence>
<evidence type="ECO:0000256" key="6">
    <source>
        <dbReference type="ARBA" id="ARBA00023136"/>
    </source>
</evidence>
<feature type="transmembrane region" description="Helical" evidence="7">
    <location>
        <begin position="283"/>
        <end position="304"/>
    </location>
</feature>
<keyword evidence="3" id="KW-1003">Cell membrane</keyword>
<evidence type="ECO:0000313" key="9">
    <source>
        <dbReference type="Proteomes" id="UP000053372"/>
    </source>
</evidence>